<gene>
    <name evidence="2" type="ordered locus">Huta_2061</name>
</gene>
<keyword evidence="1" id="KW-1133">Transmembrane helix</keyword>
<proteinExistence type="predicted"/>
<dbReference type="AlphaFoldDB" id="C7NTN8"/>
<reference evidence="2 3" key="1">
    <citation type="journal article" date="2009" name="Stand. Genomic Sci.">
        <title>Complete genome sequence of Halorhabdus utahensis type strain (AX-2).</title>
        <authorList>
            <person name="Anderson I."/>
            <person name="Tindall B.J."/>
            <person name="Pomrenke H."/>
            <person name="Goker M."/>
            <person name="Lapidus A."/>
            <person name="Nolan M."/>
            <person name="Copeland A."/>
            <person name="Glavina Del Rio T."/>
            <person name="Chen F."/>
            <person name="Tice H."/>
            <person name="Cheng J.F."/>
            <person name="Lucas S."/>
            <person name="Chertkov O."/>
            <person name="Bruce D."/>
            <person name="Brettin T."/>
            <person name="Detter J.C."/>
            <person name="Han C."/>
            <person name="Goodwin L."/>
            <person name="Land M."/>
            <person name="Hauser L."/>
            <person name="Chang Y.J."/>
            <person name="Jeffries C.D."/>
            <person name="Pitluck S."/>
            <person name="Pati A."/>
            <person name="Mavromatis K."/>
            <person name="Ivanova N."/>
            <person name="Ovchinnikova G."/>
            <person name="Chen A."/>
            <person name="Palaniappan K."/>
            <person name="Chain P."/>
            <person name="Rohde M."/>
            <person name="Bristow J."/>
            <person name="Eisen J.A."/>
            <person name="Markowitz V."/>
            <person name="Hugenholtz P."/>
            <person name="Kyrpides N.C."/>
            <person name="Klenk H.P."/>
        </authorList>
    </citation>
    <scope>NUCLEOTIDE SEQUENCE [LARGE SCALE GENOMIC DNA]</scope>
    <source>
        <strain evidence="3">DSM 12940 / JCM 11049 / AX-2</strain>
    </source>
</reference>
<keyword evidence="3" id="KW-1185">Reference proteome</keyword>
<feature type="transmembrane region" description="Helical" evidence="1">
    <location>
        <begin position="152"/>
        <end position="174"/>
    </location>
</feature>
<dbReference type="EMBL" id="CP001687">
    <property type="protein sequence ID" value="ACV12228.1"/>
    <property type="molecule type" value="Genomic_DNA"/>
</dbReference>
<dbReference type="HOGENOM" id="CLU_1500322_0_0_2"/>
<evidence type="ECO:0000313" key="2">
    <source>
        <dbReference type="EMBL" id="ACV12228.1"/>
    </source>
</evidence>
<evidence type="ECO:0000256" key="1">
    <source>
        <dbReference type="SAM" id="Phobius"/>
    </source>
</evidence>
<name>C7NTN8_HALUD</name>
<keyword evidence="1" id="KW-0812">Transmembrane</keyword>
<evidence type="ECO:0000313" key="3">
    <source>
        <dbReference type="Proteomes" id="UP000002071"/>
    </source>
</evidence>
<keyword evidence="1" id="KW-0472">Membrane</keyword>
<dbReference type="Proteomes" id="UP000002071">
    <property type="component" value="Chromosome"/>
</dbReference>
<protein>
    <submittedName>
        <fullName evidence="2">Uncharacterized protein</fullName>
    </submittedName>
</protein>
<feature type="transmembrane region" description="Helical" evidence="1">
    <location>
        <begin position="109"/>
        <end position="132"/>
    </location>
</feature>
<dbReference type="KEGG" id="hut:Huta_2061"/>
<organism evidence="2 3">
    <name type="scientific">Halorhabdus utahensis (strain DSM 12940 / JCM 11049 / AX-2)</name>
    <dbReference type="NCBI Taxonomy" id="519442"/>
    <lineage>
        <taxon>Archaea</taxon>
        <taxon>Methanobacteriati</taxon>
        <taxon>Methanobacteriota</taxon>
        <taxon>Stenosarchaea group</taxon>
        <taxon>Halobacteria</taxon>
        <taxon>Halobacteriales</taxon>
        <taxon>Haloarculaceae</taxon>
        <taxon>Halorhabdus</taxon>
    </lineage>
</organism>
<accession>C7NTN8</accession>
<dbReference type="eggNOG" id="arCOG13154">
    <property type="taxonomic scope" value="Archaea"/>
</dbReference>
<sequence>MRYIQDVIEDFNLRKESGHKKAQIVEWFQKHPGQRFDITEVTTAVGEELEIGQGQIRNYLRELSEDGILVQTGEKRIAYQLADDIVVPARYQARAGLRHLTTLLDYDRWGVAGFLTMTTVLWAALTLPFWFLWGTLVVFSLDEYGSISQPEFLTLAVAMSIWLIIFIFSTVVLYRIHRRYRQWRST</sequence>